<evidence type="ECO:0000313" key="2">
    <source>
        <dbReference type="EMBL" id="WVZ00159.1"/>
    </source>
</evidence>
<proteinExistence type="predicted"/>
<reference evidence="2 3" key="1">
    <citation type="journal article" date="2023" name="Life. Sci Alliance">
        <title>Evolutionary insights into 3D genome organization and epigenetic landscape of Vigna mungo.</title>
        <authorList>
            <person name="Junaid A."/>
            <person name="Singh B."/>
            <person name="Bhatia S."/>
        </authorList>
    </citation>
    <scope>NUCLEOTIDE SEQUENCE [LARGE SCALE GENOMIC DNA]</scope>
    <source>
        <strain evidence="2">Urdbean</strain>
    </source>
</reference>
<dbReference type="AlphaFoldDB" id="A0AAQ3RLZ0"/>
<organism evidence="2 3">
    <name type="scientific">Vigna mungo</name>
    <name type="common">Black gram</name>
    <name type="synonym">Phaseolus mungo</name>
    <dbReference type="NCBI Taxonomy" id="3915"/>
    <lineage>
        <taxon>Eukaryota</taxon>
        <taxon>Viridiplantae</taxon>
        <taxon>Streptophyta</taxon>
        <taxon>Embryophyta</taxon>
        <taxon>Tracheophyta</taxon>
        <taxon>Spermatophyta</taxon>
        <taxon>Magnoliopsida</taxon>
        <taxon>eudicotyledons</taxon>
        <taxon>Gunneridae</taxon>
        <taxon>Pentapetalae</taxon>
        <taxon>rosids</taxon>
        <taxon>fabids</taxon>
        <taxon>Fabales</taxon>
        <taxon>Fabaceae</taxon>
        <taxon>Papilionoideae</taxon>
        <taxon>50 kb inversion clade</taxon>
        <taxon>NPAAA clade</taxon>
        <taxon>indigoferoid/millettioid clade</taxon>
        <taxon>Phaseoleae</taxon>
        <taxon>Vigna</taxon>
    </lineage>
</organism>
<keyword evidence="1" id="KW-1133">Transmembrane helix</keyword>
<keyword evidence="1" id="KW-0472">Membrane</keyword>
<dbReference type="EMBL" id="CP144693">
    <property type="protein sequence ID" value="WVZ00159.1"/>
    <property type="molecule type" value="Genomic_DNA"/>
</dbReference>
<evidence type="ECO:0000313" key="3">
    <source>
        <dbReference type="Proteomes" id="UP001374535"/>
    </source>
</evidence>
<sequence>MFLSLSVSECKIKRPNFFPQIQDFFFFFSSLNFFLLLLIIIWVGSDLRETRKTKDNFFLLPTHTFSLWGAYKLNNCIEARKPMPIPEPAKAKVSSIYFIIIMVK</sequence>
<evidence type="ECO:0000256" key="1">
    <source>
        <dbReference type="SAM" id="Phobius"/>
    </source>
</evidence>
<dbReference type="Proteomes" id="UP001374535">
    <property type="component" value="Chromosome 8"/>
</dbReference>
<protein>
    <submittedName>
        <fullName evidence="2">Uncharacterized protein</fullName>
    </submittedName>
</protein>
<keyword evidence="3" id="KW-1185">Reference proteome</keyword>
<gene>
    <name evidence="2" type="ORF">V8G54_026228</name>
</gene>
<keyword evidence="1" id="KW-0812">Transmembrane</keyword>
<name>A0AAQ3RLZ0_VIGMU</name>
<feature type="transmembrane region" description="Helical" evidence="1">
    <location>
        <begin position="24"/>
        <end position="44"/>
    </location>
</feature>
<accession>A0AAQ3RLZ0</accession>